<dbReference type="Proteomes" id="UP001589838">
    <property type="component" value="Unassembled WGS sequence"/>
</dbReference>
<reference evidence="1 2" key="1">
    <citation type="submission" date="2024-09" db="EMBL/GenBank/DDBJ databases">
        <authorList>
            <person name="Sun Q."/>
            <person name="Mori K."/>
        </authorList>
    </citation>
    <scope>NUCLEOTIDE SEQUENCE [LARGE SCALE GENOMIC DNA]</scope>
    <source>
        <strain evidence="1 2">NCAIM B.02610</strain>
    </source>
</reference>
<comment type="caution">
    <text evidence="1">The sequence shown here is derived from an EMBL/GenBank/DDBJ whole genome shotgun (WGS) entry which is preliminary data.</text>
</comment>
<dbReference type="RefSeq" id="WP_335962983.1">
    <property type="nucleotide sequence ID" value="NZ_JAXBLX010000039.1"/>
</dbReference>
<protein>
    <recommendedName>
        <fullName evidence="3">Acyl-CoA dehydrogenase/oxidase C-terminal domain-containing protein</fullName>
    </recommendedName>
</protein>
<evidence type="ECO:0000313" key="2">
    <source>
        <dbReference type="Proteomes" id="UP001589838"/>
    </source>
</evidence>
<organism evidence="1 2">
    <name type="scientific">Halalkalibacter kiskunsagensis</name>
    <dbReference type="NCBI Taxonomy" id="1548599"/>
    <lineage>
        <taxon>Bacteria</taxon>
        <taxon>Bacillati</taxon>
        <taxon>Bacillota</taxon>
        <taxon>Bacilli</taxon>
        <taxon>Bacillales</taxon>
        <taxon>Bacillaceae</taxon>
        <taxon>Halalkalibacter</taxon>
    </lineage>
</organism>
<dbReference type="EMBL" id="JBHLUX010000004">
    <property type="protein sequence ID" value="MFC0469309.1"/>
    <property type="molecule type" value="Genomic_DNA"/>
</dbReference>
<sequence length="84" mass="9733">MDAEKWSKATNVSFDKQREIDEKLSPSIGQMQYVISYARTIYECTKIMKNASTMAHEGLIDFELAQKILDVQKKNIERGTIYLQ</sequence>
<evidence type="ECO:0008006" key="3">
    <source>
        <dbReference type="Google" id="ProtNLM"/>
    </source>
</evidence>
<evidence type="ECO:0000313" key="1">
    <source>
        <dbReference type="EMBL" id="MFC0469309.1"/>
    </source>
</evidence>
<proteinExistence type="predicted"/>
<accession>A0ABV6K7N4</accession>
<gene>
    <name evidence="1" type="ORF">ACFFHM_01845</name>
</gene>
<name>A0ABV6K7N4_9BACI</name>
<keyword evidence="2" id="KW-1185">Reference proteome</keyword>